<gene>
    <name evidence="1" type="ORF">PG996_012865</name>
</gene>
<proteinExistence type="predicted"/>
<accession>A0ABR1U3T8</accession>
<name>A0ABR1U3T8_9PEZI</name>
<organism evidence="1 2">
    <name type="scientific">Apiospora saccharicola</name>
    <dbReference type="NCBI Taxonomy" id="335842"/>
    <lineage>
        <taxon>Eukaryota</taxon>
        <taxon>Fungi</taxon>
        <taxon>Dikarya</taxon>
        <taxon>Ascomycota</taxon>
        <taxon>Pezizomycotina</taxon>
        <taxon>Sordariomycetes</taxon>
        <taxon>Xylariomycetidae</taxon>
        <taxon>Amphisphaeriales</taxon>
        <taxon>Apiosporaceae</taxon>
        <taxon>Apiospora</taxon>
    </lineage>
</organism>
<comment type="caution">
    <text evidence="1">The sequence shown here is derived from an EMBL/GenBank/DDBJ whole genome shotgun (WGS) entry which is preliminary data.</text>
</comment>
<evidence type="ECO:0000313" key="2">
    <source>
        <dbReference type="Proteomes" id="UP001446871"/>
    </source>
</evidence>
<dbReference type="Proteomes" id="UP001446871">
    <property type="component" value="Unassembled WGS sequence"/>
</dbReference>
<evidence type="ECO:0000313" key="1">
    <source>
        <dbReference type="EMBL" id="KAK8053564.1"/>
    </source>
</evidence>
<reference evidence="1 2" key="1">
    <citation type="submission" date="2023-01" db="EMBL/GenBank/DDBJ databases">
        <title>Analysis of 21 Apiospora genomes using comparative genomics revels a genus with tremendous synthesis potential of carbohydrate active enzymes and secondary metabolites.</title>
        <authorList>
            <person name="Sorensen T."/>
        </authorList>
    </citation>
    <scope>NUCLEOTIDE SEQUENCE [LARGE SCALE GENOMIC DNA]</scope>
    <source>
        <strain evidence="1 2">CBS 83171</strain>
    </source>
</reference>
<sequence length="70" mass="7310">MPPANFAEIADTIAFVGLGAGAIGGSVIQYCSDYPSNYGCVGEKRGIAGLTDDQLGQLSCRAQRENRSLD</sequence>
<protein>
    <submittedName>
        <fullName evidence="1">Uncharacterized protein</fullName>
    </submittedName>
</protein>
<keyword evidence="2" id="KW-1185">Reference proteome</keyword>
<dbReference type="EMBL" id="JAQQWM010000008">
    <property type="protein sequence ID" value="KAK8053564.1"/>
    <property type="molecule type" value="Genomic_DNA"/>
</dbReference>